<gene>
    <name evidence="9" type="ORF">EB796_002820</name>
</gene>
<dbReference type="InterPro" id="IPR038558">
    <property type="entry name" value="SAS-6_N_sf"/>
</dbReference>
<dbReference type="EMBL" id="VXIV02000336">
    <property type="protein sequence ID" value="KAF6038869.1"/>
    <property type="molecule type" value="Genomic_DNA"/>
</dbReference>
<name>A0A7J7KJV8_BUGNE</name>
<dbReference type="InterPro" id="IPR032396">
    <property type="entry name" value="SAS-6_N"/>
</dbReference>
<feature type="coiled-coil region" evidence="6">
    <location>
        <begin position="208"/>
        <end position="316"/>
    </location>
</feature>
<reference evidence="9" key="1">
    <citation type="submission" date="2020-06" db="EMBL/GenBank/DDBJ databases">
        <title>Draft genome of Bugula neritina, a colonial animal packing powerful symbionts and potential medicines.</title>
        <authorList>
            <person name="Rayko M."/>
        </authorList>
    </citation>
    <scope>NUCLEOTIDE SEQUENCE [LARGE SCALE GENOMIC DNA]</scope>
    <source>
        <strain evidence="9">Kwan_BN1</strain>
    </source>
</reference>
<evidence type="ECO:0000256" key="3">
    <source>
        <dbReference type="ARBA" id="ARBA00023054"/>
    </source>
</evidence>
<keyword evidence="4" id="KW-0206">Cytoskeleton</keyword>
<dbReference type="OrthoDB" id="49058at2759"/>
<dbReference type="CDD" id="cd10142">
    <property type="entry name" value="HD_SAS6_N"/>
    <property type="match status" value="1"/>
</dbReference>
<protein>
    <submittedName>
        <fullName evidence="9">SASS6</fullName>
    </submittedName>
</protein>
<dbReference type="Pfam" id="PF16531">
    <property type="entry name" value="SAS-6_N"/>
    <property type="match status" value="1"/>
</dbReference>
<evidence type="ECO:0000256" key="6">
    <source>
        <dbReference type="SAM" id="Coils"/>
    </source>
</evidence>
<evidence type="ECO:0000256" key="7">
    <source>
        <dbReference type="SAM" id="MobiDB-lite"/>
    </source>
</evidence>
<dbReference type="Gene3D" id="2.170.210.20">
    <property type="entry name" value="Spindle assembly abnormal protein 6, N-terminal domain"/>
    <property type="match status" value="1"/>
</dbReference>
<feature type="domain" description="Spindle assembly abnormal protein 6 N-terminal" evidence="8">
    <location>
        <begin position="6"/>
        <end position="122"/>
    </location>
</feature>
<evidence type="ECO:0000256" key="5">
    <source>
        <dbReference type="ARBA" id="ARBA00023306"/>
    </source>
</evidence>
<keyword evidence="5" id="KW-0131">Cell cycle</keyword>
<keyword evidence="3 6" id="KW-0175">Coiled coil</keyword>
<sequence length="568" mass="64688">MKNKDKEDRVSRLNLSINIHTSATPQQKRYMHIQLTDNSDTFFLYTLKLDETDFQTLKLNQGLLVDFPSFPQKLTELLTLCLDEEVKEIPKFVLQLIISDGFSTLNIVETNPFKHLIHLSLKVLPGNDAAIKSFLSECLRDYKSKNEVLTNKLQSTETSLSASLKASEEALESRTAELTSMKVQWEGKLSELQAKHAHSLNMEKEQAMKTQSATQQRFQQEKRDLEQAHMKIVKQMEARMYELDTQNKELTETKFVNDASIRDLTAKLSVAEEECKSTRLDVQQLRKENSELEAELHRQEKASNQQNTRIAVLEQQLNDKDTVVTHSSDLLHSEQAQKLSIKTLSDEIVKANEIIRKLQHDSKSVHSKLKLRSQIALKQEEVLKEKEKQVETQQRELQELETRATSDSKEINELKSKLESLQSEHTEYEKKLASNENVITWLNKQLDQELSPHTRSPCPQSVGSRNFTKSLSPDKSGDGTPNQLSKIPQPKFKSTPILENSDESKENQPAIDAKYLPQCPGPAPAPLKTRNWSTSPADPFLPTVKARISKDAVKPHSALVAAYFPTQK</sequence>
<dbReference type="PANTHER" id="PTHR44281:SF2">
    <property type="entry name" value="SPINDLE ASSEMBLY ABNORMAL PROTEIN 6 HOMOLOG"/>
    <property type="match status" value="1"/>
</dbReference>
<evidence type="ECO:0000259" key="8">
    <source>
        <dbReference type="Pfam" id="PF16531"/>
    </source>
</evidence>
<dbReference type="GO" id="GO:0005813">
    <property type="term" value="C:centrosome"/>
    <property type="evidence" value="ECO:0007669"/>
    <property type="project" value="UniProtKB-SubCell"/>
</dbReference>
<evidence type="ECO:0000256" key="1">
    <source>
        <dbReference type="ARBA" id="ARBA00004300"/>
    </source>
</evidence>
<feature type="region of interest" description="Disordered" evidence="7">
    <location>
        <begin position="449"/>
        <end position="535"/>
    </location>
</feature>
<dbReference type="PANTHER" id="PTHR44281">
    <property type="entry name" value="SPINDLE ASSEMBLY ABNORMAL PROTEIN 6 HOMOLOG"/>
    <property type="match status" value="1"/>
</dbReference>
<evidence type="ECO:0000313" key="9">
    <source>
        <dbReference type="EMBL" id="KAF6038869.1"/>
    </source>
</evidence>
<feature type="compositionally biased region" description="Polar residues" evidence="7">
    <location>
        <begin position="453"/>
        <end position="486"/>
    </location>
</feature>
<dbReference type="GO" id="GO:0005814">
    <property type="term" value="C:centriole"/>
    <property type="evidence" value="ECO:0007669"/>
    <property type="project" value="TreeGrafter"/>
</dbReference>
<evidence type="ECO:0000256" key="4">
    <source>
        <dbReference type="ARBA" id="ARBA00023212"/>
    </source>
</evidence>
<comment type="subcellular location">
    <subcellularLocation>
        <location evidence="1">Cytoplasm</location>
        <location evidence="1">Cytoskeleton</location>
        <location evidence="1">Microtubule organizing center</location>
        <location evidence="1">Centrosome</location>
    </subcellularLocation>
</comment>
<organism evidence="9 10">
    <name type="scientific">Bugula neritina</name>
    <name type="common">Brown bryozoan</name>
    <name type="synonym">Sertularia neritina</name>
    <dbReference type="NCBI Taxonomy" id="10212"/>
    <lineage>
        <taxon>Eukaryota</taxon>
        <taxon>Metazoa</taxon>
        <taxon>Spiralia</taxon>
        <taxon>Lophotrochozoa</taxon>
        <taxon>Bryozoa</taxon>
        <taxon>Gymnolaemata</taxon>
        <taxon>Cheilostomatida</taxon>
        <taxon>Flustrina</taxon>
        <taxon>Buguloidea</taxon>
        <taxon>Bugulidae</taxon>
        <taxon>Bugula</taxon>
    </lineage>
</organism>
<dbReference type="Proteomes" id="UP000593567">
    <property type="component" value="Unassembled WGS sequence"/>
</dbReference>
<dbReference type="GO" id="GO:0007099">
    <property type="term" value="P:centriole replication"/>
    <property type="evidence" value="ECO:0007669"/>
    <property type="project" value="TreeGrafter"/>
</dbReference>
<dbReference type="AlphaFoldDB" id="A0A7J7KJV8"/>
<proteinExistence type="predicted"/>
<evidence type="ECO:0000256" key="2">
    <source>
        <dbReference type="ARBA" id="ARBA00022490"/>
    </source>
</evidence>
<comment type="caution">
    <text evidence="9">The sequence shown here is derived from an EMBL/GenBank/DDBJ whole genome shotgun (WGS) entry which is preliminary data.</text>
</comment>
<keyword evidence="10" id="KW-1185">Reference proteome</keyword>
<accession>A0A7J7KJV8</accession>
<evidence type="ECO:0000313" key="10">
    <source>
        <dbReference type="Proteomes" id="UP000593567"/>
    </source>
</evidence>
<keyword evidence="2" id="KW-0963">Cytoplasm</keyword>
<dbReference type="Gene3D" id="1.20.5.340">
    <property type="match status" value="1"/>
</dbReference>
<feature type="coiled-coil region" evidence="6">
    <location>
        <begin position="341"/>
        <end position="438"/>
    </location>
</feature>